<evidence type="ECO:0000313" key="6">
    <source>
        <dbReference type="EMBL" id="EHQ60446.1"/>
    </source>
</evidence>
<dbReference type="GO" id="GO:0005886">
    <property type="term" value="C:plasma membrane"/>
    <property type="evidence" value="ECO:0007669"/>
    <property type="project" value="UniProtKB-SubCell"/>
</dbReference>
<evidence type="ECO:0000256" key="2">
    <source>
        <dbReference type="ARBA" id="ARBA00022692"/>
    </source>
</evidence>
<comment type="caution">
    <text evidence="6">The sequence shown here is derived from an EMBL/GenBank/DDBJ whole genome shotgun (WGS) entry which is preliminary data.</text>
</comment>
<dbReference type="OrthoDB" id="2852740at2"/>
<evidence type="ECO:0000313" key="7">
    <source>
        <dbReference type="Proteomes" id="UP000003900"/>
    </source>
</evidence>
<evidence type="ECO:0000259" key="5">
    <source>
        <dbReference type="Pfam" id="PF08909"/>
    </source>
</evidence>
<dbReference type="Pfam" id="PF08909">
    <property type="entry name" value="DUF1854"/>
    <property type="match status" value="1"/>
</dbReference>
<dbReference type="AlphaFoldDB" id="H3SKF6"/>
<dbReference type="EMBL" id="AHKH01000070">
    <property type="protein sequence ID" value="EHQ60446.1"/>
    <property type="molecule type" value="Genomic_DNA"/>
</dbReference>
<proteinExistence type="predicted"/>
<keyword evidence="7" id="KW-1185">Reference proteome</keyword>
<keyword evidence="3" id="KW-1133">Transmembrane helix</keyword>
<evidence type="ECO:0000256" key="4">
    <source>
        <dbReference type="ARBA" id="ARBA00023136"/>
    </source>
</evidence>
<evidence type="ECO:0000256" key="3">
    <source>
        <dbReference type="ARBA" id="ARBA00022989"/>
    </source>
</evidence>
<evidence type="ECO:0000256" key="1">
    <source>
        <dbReference type="ARBA" id="ARBA00004651"/>
    </source>
</evidence>
<sequence length="130" mass="15080">MLTRMLSYARQYKKQMPLAASMLIVTTLIELITPYITKVIVDGVLQNRISLGVLMVIRTVQVRHHHDLWISQLETDAGQMLMTMRNLHEHVQLHVADRLLLTDVHGRRAEIRDLQALDGASKKWLEDVFR</sequence>
<organism evidence="6 7">
    <name type="scientific">Paenibacillus dendritiformis C454</name>
    <dbReference type="NCBI Taxonomy" id="1131935"/>
    <lineage>
        <taxon>Bacteria</taxon>
        <taxon>Bacillati</taxon>
        <taxon>Bacillota</taxon>
        <taxon>Bacilli</taxon>
        <taxon>Bacillales</taxon>
        <taxon>Paenibacillaceae</taxon>
        <taxon>Paenibacillus</taxon>
    </lineage>
</organism>
<dbReference type="RefSeq" id="WP_006678528.1">
    <property type="nucleotide sequence ID" value="NZ_AHKH01000070.1"/>
</dbReference>
<keyword evidence="4" id="KW-0472">Membrane</keyword>
<accession>H3SKF6</accession>
<gene>
    <name evidence="6" type="ORF">PDENDC454_20200</name>
</gene>
<dbReference type="Gene3D" id="1.20.1560.10">
    <property type="entry name" value="ABC transporter type 1, transmembrane domain"/>
    <property type="match status" value="1"/>
</dbReference>
<dbReference type="STRING" id="1131935.PDENDC454_20200"/>
<feature type="domain" description="DUF1854" evidence="5">
    <location>
        <begin position="55"/>
        <end position="127"/>
    </location>
</feature>
<dbReference type="SUPFAM" id="SSF90123">
    <property type="entry name" value="ABC transporter transmembrane region"/>
    <property type="match status" value="1"/>
</dbReference>
<dbReference type="GO" id="GO:0005524">
    <property type="term" value="F:ATP binding"/>
    <property type="evidence" value="ECO:0007669"/>
    <property type="project" value="InterPro"/>
</dbReference>
<dbReference type="Proteomes" id="UP000003900">
    <property type="component" value="Unassembled WGS sequence"/>
</dbReference>
<name>H3SKF6_9BACL</name>
<dbReference type="InterPro" id="IPR036640">
    <property type="entry name" value="ABC1_TM_sf"/>
</dbReference>
<dbReference type="PATRIC" id="fig|1131935.3.peg.4207"/>
<reference evidence="6 7" key="1">
    <citation type="journal article" date="2012" name="J. Bacteriol.">
        <title>Genome Sequence of the Pattern-Forming Social Bacterium Paenibacillus dendritiformis C454 Chiral Morphotype.</title>
        <authorList>
            <person name="Sirota-Madi A."/>
            <person name="Olender T."/>
            <person name="Helman Y."/>
            <person name="Brainis I."/>
            <person name="Finkelshtein A."/>
            <person name="Roth D."/>
            <person name="Hagai E."/>
            <person name="Leshkowitz D."/>
            <person name="Brodsky L."/>
            <person name="Galatenko V."/>
            <person name="Nikolaev V."/>
            <person name="Gutnick D.L."/>
            <person name="Lancet D."/>
            <person name="Ben-Jacob E."/>
        </authorList>
    </citation>
    <scope>NUCLEOTIDE SEQUENCE [LARGE SCALE GENOMIC DNA]</scope>
    <source>
        <strain evidence="6 7">C454</strain>
    </source>
</reference>
<dbReference type="InterPro" id="IPR015005">
    <property type="entry name" value="DUF1854"/>
</dbReference>
<keyword evidence="2" id="KW-0812">Transmembrane</keyword>
<comment type="subcellular location">
    <subcellularLocation>
        <location evidence="1">Cell membrane</location>
        <topology evidence="1">Multi-pass membrane protein</topology>
    </subcellularLocation>
</comment>
<protein>
    <recommendedName>
        <fullName evidence="5">DUF1854 domain-containing protein</fullName>
    </recommendedName>
</protein>